<proteinExistence type="predicted"/>
<dbReference type="VEuPathDB" id="TriTrypDB:TcIL3000_10_5000"/>
<feature type="region of interest" description="Disordered" evidence="1">
    <location>
        <begin position="34"/>
        <end position="118"/>
    </location>
</feature>
<dbReference type="InterPro" id="IPR050868">
    <property type="entry name" value="ELMO_domain-containing"/>
</dbReference>
<gene>
    <name evidence="3" type="ORF">TCIL3000_10_5000</name>
</gene>
<dbReference type="PANTHER" id="PTHR12771:SF2">
    <property type="entry name" value="ELMO DOMAIN-CONTAINING PROTEIN 3"/>
    <property type="match status" value="1"/>
</dbReference>
<reference evidence="3" key="1">
    <citation type="journal article" date="2012" name="Proc. Natl. Acad. Sci. U.S.A.">
        <title>Antigenic diversity is generated by distinct evolutionary mechanisms in African trypanosome species.</title>
        <authorList>
            <person name="Jackson A.P."/>
            <person name="Berry A."/>
            <person name="Aslett M."/>
            <person name="Allison H.C."/>
            <person name="Burton P."/>
            <person name="Vavrova-Anderson J."/>
            <person name="Brown R."/>
            <person name="Browne H."/>
            <person name="Corton N."/>
            <person name="Hauser H."/>
            <person name="Gamble J."/>
            <person name="Gilderthorp R."/>
            <person name="Marcello L."/>
            <person name="McQuillan J."/>
            <person name="Otto T.D."/>
            <person name="Quail M.A."/>
            <person name="Sanders M.J."/>
            <person name="van Tonder A."/>
            <person name="Ginger M.L."/>
            <person name="Field M.C."/>
            <person name="Barry J.D."/>
            <person name="Hertz-Fowler C."/>
            <person name="Berriman M."/>
        </authorList>
    </citation>
    <scope>NUCLEOTIDE SEQUENCE</scope>
    <source>
        <strain evidence="3">IL3000</strain>
    </source>
</reference>
<dbReference type="PROSITE" id="PS51335">
    <property type="entry name" value="ELMO"/>
    <property type="match status" value="1"/>
</dbReference>
<evidence type="ECO:0000256" key="1">
    <source>
        <dbReference type="SAM" id="MobiDB-lite"/>
    </source>
</evidence>
<evidence type="ECO:0000313" key="3">
    <source>
        <dbReference type="EMBL" id="CCC93736.1"/>
    </source>
</evidence>
<dbReference type="InterPro" id="IPR006816">
    <property type="entry name" value="ELMO_dom"/>
</dbReference>
<name>G0UWH0_TRYCI</name>
<organism evidence="3">
    <name type="scientific">Trypanosoma congolense (strain IL3000)</name>
    <dbReference type="NCBI Taxonomy" id="1068625"/>
    <lineage>
        <taxon>Eukaryota</taxon>
        <taxon>Discoba</taxon>
        <taxon>Euglenozoa</taxon>
        <taxon>Kinetoplastea</taxon>
        <taxon>Metakinetoplastina</taxon>
        <taxon>Trypanosomatida</taxon>
        <taxon>Trypanosomatidae</taxon>
        <taxon>Trypanosoma</taxon>
        <taxon>Nannomonas</taxon>
    </lineage>
</organism>
<evidence type="ECO:0000259" key="2">
    <source>
        <dbReference type="PROSITE" id="PS51335"/>
    </source>
</evidence>
<feature type="domain" description="ELMO" evidence="2">
    <location>
        <begin position="315"/>
        <end position="513"/>
    </location>
</feature>
<dbReference type="PANTHER" id="PTHR12771">
    <property type="entry name" value="ENGULFMENT AND CELL MOTILITY"/>
    <property type="match status" value="1"/>
</dbReference>
<protein>
    <recommendedName>
        <fullName evidence="2">ELMO domain-containing protein</fullName>
    </recommendedName>
</protein>
<feature type="compositionally biased region" description="Acidic residues" evidence="1">
    <location>
        <begin position="92"/>
        <end position="101"/>
    </location>
</feature>
<sequence>MGTLSADHMVVSSEAVLLSYRNSELRPTLSCEVEHHYHRSQSEAEAEDDHPQLVEGEQLQLDQSGVGQTPSNEAPQEHVEQQTEEREKDQQTEEEQSDGEQQDLNHPQFQGQQQLDQKQLGLHQQLEQKVHHHKQHYGATLSLLPSLRASEQACPEIYSPPNSVSGRIVLADSSSCKRSELESKCRKFESPVLSVDWDEINGDTLRRTLSVTNRIYDHGDALRSISFLDAVRALKCDRSSWEPYALPLRLQGRGKHSKFKRFFKKIFFCCASSSSENQVVGGSELRTNSSKQLLQHDVDFCCSLPSIPFDHSNVVHRRLLMTIRNELLQDDENNDRGVWVEWEKLGFQGCDPATDLRSTGLLGLLQIVFLLEYYRTFAICLWETCTNEGHQGKNVFEELPFVLIGFNFTAVVLDELKDARTSVEVMRRSRNNCGVVDVKKKNQRFLLPPEEGEAALRHEFPFVVSCCEYYVGCLYQFWELWHELKRQRGGRPPKIGDFGVVKAKLCASIRRKGAAQVFSSCSAAEDPAVELNGSYGRYGSCTDDESSYCNSETEKVL</sequence>
<feature type="compositionally biased region" description="Low complexity" evidence="1">
    <location>
        <begin position="108"/>
        <end position="118"/>
    </location>
</feature>
<dbReference type="Pfam" id="PF04727">
    <property type="entry name" value="ELMO_CED12"/>
    <property type="match status" value="1"/>
</dbReference>
<feature type="compositionally biased region" description="Polar residues" evidence="1">
    <location>
        <begin position="60"/>
        <end position="74"/>
    </location>
</feature>
<accession>G0UWH0</accession>
<dbReference type="EMBL" id="HE575323">
    <property type="protein sequence ID" value="CCC93736.1"/>
    <property type="molecule type" value="Genomic_DNA"/>
</dbReference>
<feature type="compositionally biased region" description="Basic and acidic residues" evidence="1">
    <location>
        <begin position="75"/>
        <end position="91"/>
    </location>
</feature>
<dbReference type="AlphaFoldDB" id="G0UWH0"/>